<evidence type="ECO:0000313" key="3">
    <source>
        <dbReference type="EMBL" id="CAI9290498.1"/>
    </source>
</evidence>
<evidence type="ECO:0008006" key="5">
    <source>
        <dbReference type="Google" id="ProtNLM"/>
    </source>
</evidence>
<keyword evidence="2" id="KW-0342">GTP-binding</keyword>
<evidence type="ECO:0000256" key="1">
    <source>
        <dbReference type="ARBA" id="ARBA00022741"/>
    </source>
</evidence>
<sequence>MRSTIHTLFEYSVLNFEHNLCFLGQNSGEGIPEMLLLLVQWAQKTMTEKLTYSSDIQCTVLEIKVIKDLGTTIYVVLVNGVLHEGDEIVVCGFQELRVKGAYIHHKEIKVAQGIKKTAQVMLVCKLFLQLDS</sequence>
<keyword evidence="1" id="KW-0547">Nucleotide-binding</keyword>
<reference evidence="3" key="1">
    <citation type="submission" date="2023-04" db="EMBL/GenBank/DDBJ databases">
        <authorList>
            <person name="Vijverberg K."/>
            <person name="Xiong W."/>
            <person name="Schranz E."/>
        </authorList>
    </citation>
    <scope>NUCLEOTIDE SEQUENCE</scope>
</reference>
<accession>A0AA35ZDF2</accession>
<dbReference type="AlphaFoldDB" id="A0AA35ZDF2"/>
<dbReference type="SUPFAM" id="SSF50447">
    <property type="entry name" value="Translation proteins"/>
    <property type="match status" value="1"/>
</dbReference>
<dbReference type="PANTHER" id="PTHR43381:SF4">
    <property type="entry name" value="EUKARYOTIC TRANSLATION INITIATION FACTOR 5B"/>
    <property type="match status" value="1"/>
</dbReference>
<gene>
    <name evidence="3" type="ORF">LSALG_LOCUS29688</name>
</gene>
<dbReference type="GO" id="GO:0005525">
    <property type="term" value="F:GTP binding"/>
    <property type="evidence" value="ECO:0007669"/>
    <property type="project" value="UniProtKB-KW"/>
</dbReference>
<dbReference type="GO" id="GO:0003743">
    <property type="term" value="F:translation initiation factor activity"/>
    <property type="evidence" value="ECO:0007669"/>
    <property type="project" value="TreeGrafter"/>
</dbReference>
<proteinExistence type="predicted"/>
<dbReference type="InterPro" id="IPR015760">
    <property type="entry name" value="TIF_IF2"/>
</dbReference>
<keyword evidence="4" id="KW-1185">Reference proteome</keyword>
<protein>
    <recommendedName>
        <fullName evidence="5">Translation elongation factor EFTu-like domain-containing protein</fullName>
    </recommendedName>
</protein>
<organism evidence="3 4">
    <name type="scientific">Lactuca saligna</name>
    <name type="common">Willowleaf lettuce</name>
    <dbReference type="NCBI Taxonomy" id="75948"/>
    <lineage>
        <taxon>Eukaryota</taxon>
        <taxon>Viridiplantae</taxon>
        <taxon>Streptophyta</taxon>
        <taxon>Embryophyta</taxon>
        <taxon>Tracheophyta</taxon>
        <taxon>Spermatophyta</taxon>
        <taxon>Magnoliopsida</taxon>
        <taxon>eudicotyledons</taxon>
        <taxon>Gunneridae</taxon>
        <taxon>Pentapetalae</taxon>
        <taxon>asterids</taxon>
        <taxon>campanulids</taxon>
        <taxon>Asterales</taxon>
        <taxon>Asteraceae</taxon>
        <taxon>Cichorioideae</taxon>
        <taxon>Cichorieae</taxon>
        <taxon>Lactucinae</taxon>
        <taxon>Lactuca</taxon>
    </lineage>
</organism>
<dbReference type="EMBL" id="OX465082">
    <property type="protein sequence ID" value="CAI9290498.1"/>
    <property type="molecule type" value="Genomic_DNA"/>
</dbReference>
<dbReference type="Proteomes" id="UP001177003">
    <property type="component" value="Chromosome 6"/>
</dbReference>
<evidence type="ECO:0000313" key="4">
    <source>
        <dbReference type="Proteomes" id="UP001177003"/>
    </source>
</evidence>
<name>A0AA35ZDF2_LACSI</name>
<dbReference type="InterPro" id="IPR009000">
    <property type="entry name" value="Transl_B-barrel_sf"/>
</dbReference>
<dbReference type="PANTHER" id="PTHR43381">
    <property type="entry name" value="TRANSLATION INITIATION FACTOR IF-2-RELATED"/>
    <property type="match status" value="1"/>
</dbReference>
<dbReference type="Gene3D" id="2.40.30.10">
    <property type="entry name" value="Translation factors"/>
    <property type="match status" value="1"/>
</dbReference>
<evidence type="ECO:0000256" key="2">
    <source>
        <dbReference type="ARBA" id="ARBA00023134"/>
    </source>
</evidence>
<dbReference type="GO" id="GO:0005739">
    <property type="term" value="C:mitochondrion"/>
    <property type="evidence" value="ECO:0007669"/>
    <property type="project" value="TreeGrafter"/>
</dbReference>